<reference evidence="2" key="1">
    <citation type="journal article" date="2014" name="Int. J. Syst. Evol. Microbiol.">
        <title>Complete genome sequence of Corynebacterium casei LMG S-19264T (=DSM 44701T), isolated from a smear-ripened cheese.</title>
        <authorList>
            <consortium name="US DOE Joint Genome Institute (JGI-PGF)"/>
            <person name="Walter F."/>
            <person name="Albersmeier A."/>
            <person name="Kalinowski J."/>
            <person name="Ruckert C."/>
        </authorList>
    </citation>
    <scope>NUCLEOTIDE SEQUENCE</scope>
    <source>
        <strain evidence="2">JCM 4637</strain>
    </source>
</reference>
<dbReference type="Proteomes" id="UP000638353">
    <property type="component" value="Unassembled WGS sequence"/>
</dbReference>
<reference evidence="2" key="2">
    <citation type="submission" date="2020-09" db="EMBL/GenBank/DDBJ databases">
        <authorList>
            <person name="Sun Q."/>
            <person name="Ohkuma M."/>
        </authorList>
    </citation>
    <scope>NUCLEOTIDE SEQUENCE</scope>
    <source>
        <strain evidence="2">JCM 4637</strain>
    </source>
</reference>
<proteinExistence type="predicted"/>
<evidence type="ECO:0000256" key="1">
    <source>
        <dbReference type="SAM" id="MobiDB-lite"/>
    </source>
</evidence>
<name>A0A918X2V4_9ACTN</name>
<evidence type="ECO:0000313" key="3">
    <source>
        <dbReference type="Proteomes" id="UP000638353"/>
    </source>
</evidence>
<feature type="region of interest" description="Disordered" evidence="1">
    <location>
        <begin position="116"/>
        <end position="141"/>
    </location>
</feature>
<organism evidence="2 3">
    <name type="scientific">Streptomyces finlayi</name>
    <dbReference type="NCBI Taxonomy" id="67296"/>
    <lineage>
        <taxon>Bacteria</taxon>
        <taxon>Bacillati</taxon>
        <taxon>Actinomycetota</taxon>
        <taxon>Actinomycetes</taxon>
        <taxon>Kitasatosporales</taxon>
        <taxon>Streptomycetaceae</taxon>
        <taxon>Streptomyces</taxon>
    </lineage>
</organism>
<dbReference type="RefSeq" id="WP_189821834.1">
    <property type="nucleotide sequence ID" value="NZ_BMVC01000013.1"/>
</dbReference>
<evidence type="ECO:0000313" key="2">
    <source>
        <dbReference type="EMBL" id="GHD06473.1"/>
    </source>
</evidence>
<dbReference type="EMBL" id="BMVC01000013">
    <property type="protein sequence ID" value="GHD06473.1"/>
    <property type="molecule type" value="Genomic_DNA"/>
</dbReference>
<dbReference type="AlphaFoldDB" id="A0A918X2V4"/>
<comment type="caution">
    <text evidence="2">The sequence shown here is derived from an EMBL/GenBank/DDBJ whole genome shotgun (WGS) entry which is preliminary data.</text>
</comment>
<protein>
    <recommendedName>
        <fullName evidence="4">Lipoprotein</fullName>
    </recommendedName>
</protein>
<sequence length="141" mass="14528">MRKRTAAVVCGLLLGLAGCGGPPPPPAEATGTLEELAARAGCVPDLDLDAAEIRQANCRTGASRYVLVAFATDRGRAEWLDQADDYGGTYLVARKWVAVADEPTLTSLRTHLGGTLHLSGEGAHGEHAEPGGHGGHASHAP</sequence>
<evidence type="ECO:0008006" key="4">
    <source>
        <dbReference type="Google" id="ProtNLM"/>
    </source>
</evidence>
<dbReference type="PROSITE" id="PS51257">
    <property type="entry name" value="PROKAR_LIPOPROTEIN"/>
    <property type="match status" value="1"/>
</dbReference>
<accession>A0A918X2V4</accession>
<gene>
    <name evidence="2" type="ORF">GCM10010334_57990</name>
</gene>